<name>A0AAD7ZQY7_DIPPU</name>
<reference evidence="1" key="1">
    <citation type="journal article" date="2023" name="IScience">
        <title>Live-bearing cockroach genome reveals convergent evolutionary mechanisms linked to viviparity in insects and beyond.</title>
        <authorList>
            <person name="Fouks B."/>
            <person name="Harrison M.C."/>
            <person name="Mikhailova A.A."/>
            <person name="Marchal E."/>
            <person name="English S."/>
            <person name="Carruthers M."/>
            <person name="Jennings E.C."/>
            <person name="Chiamaka E.L."/>
            <person name="Frigard R.A."/>
            <person name="Pippel M."/>
            <person name="Attardo G.M."/>
            <person name="Benoit J.B."/>
            <person name="Bornberg-Bauer E."/>
            <person name="Tobe S.S."/>
        </authorList>
    </citation>
    <scope>NUCLEOTIDE SEQUENCE</scope>
    <source>
        <strain evidence="1">Stay&amp;Tobe</strain>
    </source>
</reference>
<feature type="non-terminal residue" evidence="1">
    <location>
        <position position="1"/>
    </location>
</feature>
<reference evidence="1" key="2">
    <citation type="submission" date="2023-05" db="EMBL/GenBank/DDBJ databases">
        <authorList>
            <person name="Fouks B."/>
        </authorList>
    </citation>
    <scope>NUCLEOTIDE SEQUENCE</scope>
    <source>
        <strain evidence="1">Stay&amp;Tobe</strain>
        <tissue evidence="1">Testes</tissue>
    </source>
</reference>
<proteinExistence type="predicted"/>
<protein>
    <submittedName>
        <fullName evidence="1">Uncharacterized protein</fullName>
    </submittedName>
</protein>
<comment type="caution">
    <text evidence="1">The sequence shown here is derived from an EMBL/GenBank/DDBJ whole genome shotgun (WGS) entry which is preliminary data.</text>
</comment>
<accession>A0AAD7ZQY7</accession>
<evidence type="ECO:0000313" key="1">
    <source>
        <dbReference type="EMBL" id="KAJ9584970.1"/>
    </source>
</evidence>
<gene>
    <name evidence="1" type="ORF">L9F63_020686</name>
</gene>
<dbReference type="EMBL" id="JASPKZ010007328">
    <property type="protein sequence ID" value="KAJ9584970.1"/>
    <property type="molecule type" value="Genomic_DNA"/>
</dbReference>
<dbReference type="InterPro" id="IPR052709">
    <property type="entry name" value="Transposase-MT_Hybrid"/>
</dbReference>
<feature type="non-terminal residue" evidence="1">
    <location>
        <position position="243"/>
    </location>
</feature>
<dbReference type="PANTHER" id="PTHR46060:SF1">
    <property type="entry name" value="MARINER MOS1 TRANSPOSASE-LIKE PROTEIN"/>
    <property type="match status" value="1"/>
</dbReference>
<evidence type="ECO:0000313" key="2">
    <source>
        <dbReference type="Proteomes" id="UP001233999"/>
    </source>
</evidence>
<dbReference type="Proteomes" id="UP001233999">
    <property type="component" value="Unassembled WGS sequence"/>
</dbReference>
<dbReference type="PANTHER" id="PTHR46060">
    <property type="entry name" value="MARINER MOS1 TRANSPOSASE-LIKE PROTEIN"/>
    <property type="match status" value="1"/>
</dbReference>
<sequence>QDKRSELIEMIVEPRFNELGTNIEQKNYIINCIRILVLRSVVRFLWAKGHKPSEIHRDMRGVYGDDLIRHAPAGDNSSNPAECQRHEAAILNYRRVQLRALSQKFNISYGAVLDHLTRYTAQGHDFLEGIVTGDESWAYHYTPETKQASMEWKQAGSPVKKKFKKFLAGKRFETDMEVKSAVRRWLHSNQTDFYEQGILKLIQFKFGRDNMDNKGALLPKEGVRVPLTFNPKFDLSNLNGSGG</sequence>
<dbReference type="AlphaFoldDB" id="A0AAD7ZQY7"/>
<keyword evidence="2" id="KW-1185">Reference proteome</keyword>
<organism evidence="1 2">
    <name type="scientific">Diploptera punctata</name>
    <name type="common">Pacific beetle cockroach</name>
    <dbReference type="NCBI Taxonomy" id="6984"/>
    <lineage>
        <taxon>Eukaryota</taxon>
        <taxon>Metazoa</taxon>
        <taxon>Ecdysozoa</taxon>
        <taxon>Arthropoda</taxon>
        <taxon>Hexapoda</taxon>
        <taxon>Insecta</taxon>
        <taxon>Pterygota</taxon>
        <taxon>Neoptera</taxon>
        <taxon>Polyneoptera</taxon>
        <taxon>Dictyoptera</taxon>
        <taxon>Blattodea</taxon>
        <taxon>Blaberoidea</taxon>
        <taxon>Blaberidae</taxon>
        <taxon>Diplopterinae</taxon>
        <taxon>Diploptera</taxon>
    </lineage>
</organism>